<keyword evidence="3" id="KW-1185">Reference proteome</keyword>
<name>A0A117UTD1_9SPHN</name>
<dbReference type="STRING" id="1117702.AQZ52_16875"/>
<organism evidence="2 3">
    <name type="scientific">Novosphingobium fuchskuhlense</name>
    <dbReference type="NCBI Taxonomy" id="1117702"/>
    <lineage>
        <taxon>Bacteria</taxon>
        <taxon>Pseudomonadati</taxon>
        <taxon>Pseudomonadota</taxon>
        <taxon>Alphaproteobacteria</taxon>
        <taxon>Sphingomonadales</taxon>
        <taxon>Sphingomonadaceae</taxon>
        <taxon>Novosphingobium</taxon>
    </lineage>
</organism>
<evidence type="ECO:0000256" key="1">
    <source>
        <dbReference type="SAM" id="MobiDB-lite"/>
    </source>
</evidence>
<evidence type="ECO:0000313" key="2">
    <source>
        <dbReference type="EMBL" id="KUR70484.1"/>
    </source>
</evidence>
<protein>
    <submittedName>
        <fullName evidence="2">Uncharacterized protein</fullName>
    </submittedName>
</protein>
<sequence>MESPLELESFDRIRLVMLILIRVSETDVNTAPEAARNRASEVVRLGNGLSYNAQVCQDLPMVSALFASMTRLIDRLDQKACSDRMQLFPRAVSTVSTSRVRTRPDGPDDTGVAHC</sequence>
<accession>A0A117UTD1</accession>
<feature type="region of interest" description="Disordered" evidence="1">
    <location>
        <begin position="96"/>
        <end position="115"/>
    </location>
</feature>
<gene>
    <name evidence="2" type="ORF">AQZ52_16875</name>
</gene>
<evidence type="ECO:0000313" key="3">
    <source>
        <dbReference type="Proteomes" id="UP000058012"/>
    </source>
</evidence>
<reference evidence="2 3" key="1">
    <citation type="submission" date="2015-10" db="EMBL/GenBank/DDBJ databases">
        <title>Draft genome sequence of Novosphingobium fuchskuhlense DSM 25065 isolated from a surface water sample of the southwest basin of Lake Grosse Fuchskuhle.</title>
        <authorList>
            <person name="Ruckert C."/>
            <person name="Winkler A."/>
            <person name="Glaeser J."/>
            <person name="Grossart H.-P."/>
            <person name="Kalinowski J."/>
            <person name="Glaeser S."/>
        </authorList>
    </citation>
    <scope>NUCLEOTIDE SEQUENCE [LARGE SCALE GENOMIC DNA]</scope>
    <source>
        <strain evidence="2 3">FNE08-7</strain>
    </source>
</reference>
<dbReference type="Proteomes" id="UP000058012">
    <property type="component" value="Unassembled WGS sequence"/>
</dbReference>
<proteinExistence type="predicted"/>
<dbReference type="EMBL" id="LLZS01000009">
    <property type="protein sequence ID" value="KUR70484.1"/>
    <property type="molecule type" value="Genomic_DNA"/>
</dbReference>
<comment type="caution">
    <text evidence="2">The sequence shown here is derived from an EMBL/GenBank/DDBJ whole genome shotgun (WGS) entry which is preliminary data.</text>
</comment>
<dbReference type="AlphaFoldDB" id="A0A117UTD1"/>